<keyword evidence="4" id="KW-1185">Reference proteome</keyword>
<dbReference type="PANTHER" id="PTHR34351">
    <property type="entry name" value="SLR1927 PROTEIN-RELATED"/>
    <property type="match status" value="1"/>
</dbReference>
<dbReference type="PANTHER" id="PTHR34351:SF1">
    <property type="entry name" value="SLR1927 PROTEIN"/>
    <property type="match status" value="1"/>
</dbReference>
<keyword evidence="2" id="KW-0812">Transmembrane</keyword>
<feature type="region of interest" description="Disordered" evidence="1">
    <location>
        <begin position="187"/>
        <end position="213"/>
    </location>
</feature>
<accession>A0A2V1H144</accession>
<dbReference type="OrthoDB" id="5298497at2"/>
<evidence type="ECO:0000256" key="1">
    <source>
        <dbReference type="SAM" id="MobiDB-lite"/>
    </source>
</evidence>
<evidence type="ECO:0000313" key="3">
    <source>
        <dbReference type="EMBL" id="PVZ71680.1"/>
    </source>
</evidence>
<dbReference type="EMBL" id="QDDL01000001">
    <property type="protein sequence ID" value="PVZ71680.1"/>
    <property type="molecule type" value="Genomic_DNA"/>
</dbReference>
<organism evidence="3 4">
    <name type="scientific">Pelagibaculum spongiae</name>
    <dbReference type="NCBI Taxonomy" id="2080658"/>
    <lineage>
        <taxon>Bacteria</taxon>
        <taxon>Pseudomonadati</taxon>
        <taxon>Pseudomonadota</taxon>
        <taxon>Gammaproteobacteria</taxon>
        <taxon>Oceanospirillales</taxon>
        <taxon>Pelagibaculum</taxon>
    </lineage>
</organism>
<keyword evidence="2" id="KW-1133">Transmembrane helix</keyword>
<sequence>MSFATRVRRWALRRAPQSAQAILNHRCIYVLPNARGAVFIILLLLMLLAAMNYQKSLAYVMTFILGSLLHSTIVYTYRNLSGLKLSLNSGRACFVGDLASFQLVVESPRKGRQQLRFRISEYWKNLDHLRGGREVVDIEVAASKRGWLQAPPLEVETDFPMGLIRAWSWQNLSSQVLVYPHPLAPPERLAQRGGGDGDKPNPTPGQEDYQGMRPYHFGDSPRHLAWKALASEKGLFTKVFDAAVSDDMWFEWDAFSGIAVERRLSYLTWQILEADRRNLIYGMKLPGTTLGPASSKKHFKQCLQALALFEGGTAESHKVEAVNNAR</sequence>
<feature type="transmembrane region" description="Helical" evidence="2">
    <location>
        <begin position="57"/>
        <end position="77"/>
    </location>
</feature>
<gene>
    <name evidence="3" type="ORF">DC094_01230</name>
</gene>
<evidence type="ECO:0000313" key="4">
    <source>
        <dbReference type="Proteomes" id="UP000244906"/>
    </source>
</evidence>
<reference evidence="3 4" key="1">
    <citation type="submission" date="2018-04" db="EMBL/GenBank/DDBJ databases">
        <title>Thalassorhabdus spongiae gen. nov., sp. nov., isolated from a marine sponge in South-West Iceland.</title>
        <authorList>
            <person name="Knobloch S."/>
            <person name="Daussin A."/>
            <person name="Johannsson R."/>
            <person name="Marteinsson V.T."/>
        </authorList>
    </citation>
    <scope>NUCLEOTIDE SEQUENCE [LARGE SCALE GENOMIC DNA]</scope>
    <source>
        <strain evidence="3 4">Hp12</strain>
    </source>
</reference>
<feature type="transmembrane region" description="Helical" evidence="2">
    <location>
        <begin position="34"/>
        <end position="51"/>
    </location>
</feature>
<comment type="caution">
    <text evidence="3">The sequence shown here is derived from an EMBL/GenBank/DDBJ whole genome shotgun (WGS) entry which is preliminary data.</text>
</comment>
<dbReference type="Proteomes" id="UP000244906">
    <property type="component" value="Unassembled WGS sequence"/>
</dbReference>
<dbReference type="RefSeq" id="WP_116685269.1">
    <property type="nucleotide sequence ID" value="NZ_CAWNYD010000001.1"/>
</dbReference>
<protein>
    <submittedName>
        <fullName evidence="3">DUF58 domain-containing protein</fullName>
    </submittedName>
</protein>
<keyword evidence="2" id="KW-0472">Membrane</keyword>
<name>A0A2V1H144_9GAMM</name>
<dbReference type="AlphaFoldDB" id="A0A2V1H144"/>
<evidence type="ECO:0000256" key="2">
    <source>
        <dbReference type="SAM" id="Phobius"/>
    </source>
</evidence>
<proteinExistence type="predicted"/>